<organism evidence="2 3">
    <name type="scientific">Streptosporangium album</name>
    <dbReference type="NCBI Taxonomy" id="47479"/>
    <lineage>
        <taxon>Bacteria</taxon>
        <taxon>Bacillati</taxon>
        <taxon>Actinomycetota</taxon>
        <taxon>Actinomycetes</taxon>
        <taxon>Streptosporangiales</taxon>
        <taxon>Streptosporangiaceae</taxon>
        <taxon>Streptosporangium</taxon>
    </lineage>
</organism>
<reference evidence="2 3" key="1">
    <citation type="submission" date="2020-08" db="EMBL/GenBank/DDBJ databases">
        <title>Sequencing the genomes of 1000 actinobacteria strains.</title>
        <authorList>
            <person name="Klenk H.-P."/>
        </authorList>
    </citation>
    <scope>NUCLEOTIDE SEQUENCE [LARGE SCALE GENOMIC DNA]</scope>
    <source>
        <strain evidence="2 3">DSM 43023</strain>
    </source>
</reference>
<name>A0A7W7WDS8_9ACTN</name>
<evidence type="ECO:0000313" key="3">
    <source>
        <dbReference type="Proteomes" id="UP000534286"/>
    </source>
</evidence>
<dbReference type="AlphaFoldDB" id="A0A7W7WDS8"/>
<comment type="caution">
    <text evidence="2">The sequence shown here is derived from an EMBL/GenBank/DDBJ whole genome shotgun (WGS) entry which is preliminary data.</text>
</comment>
<protein>
    <submittedName>
        <fullName evidence="2">Uncharacterized protein</fullName>
    </submittedName>
</protein>
<dbReference type="EMBL" id="JACHJU010000006">
    <property type="protein sequence ID" value="MBB4944022.1"/>
    <property type="molecule type" value="Genomic_DNA"/>
</dbReference>
<sequence length="33" mass="3430">MLEATVTYSPAMDSSAIKPARMEGSQITDGALS</sequence>
<gene>
    <name evidence="2" type="ORF">FHR32_008423</name>
</gene>
<feature type="region of interest" description="Disordered" evidence="1">
    <location>
        <begin position="1"/>
        <end position="33"/>
    </location>
</feature>
<proteinExistence type="predicted"/>
<evidence type="ECO:0000313" key="2">
    <source>
        <dbReference type="EMBL" id="MBB4944022.1"/>
    </source>
</evidence>
<evidence type="ECO:0000256" key="1">
    <source>
        <dbReference type="SAM" id="MobiDB-lite"/>
    </source>
</evidence>
<dbReference type="Proteomes" id="UP000534286">
    <property type="component" value="Unassembled WGS sequence"/>
</dbReference>
<keyword evidence="3" id="KW-1185">Reference proteome</keyword>
<accession>A0A7W7WDS8</accession>